<dbReference type="AlphaFoldDB" id="A0ABC8YCG4"/>
<reference evidence="6 7" key="2">
    <citation type="submission" date="2024-10" db="EMBL/GenBank/DDBJ databases">
        <authorList>
            <person name="Ryan C."/>
        </authorList>
    </citation>
    <scope>NUCLEOTIDE SEQUENCE [LARGE SCALE GENOMIC DNA]</scope>
</reference>
<dbReference type="InterPro" id="IPR044814">
    <property type="entry name" value="Terpene_cyclase_plant_C1"/>
</dbReference>
<dbReference type="InterPro" id="IPR005630">
    <property type="entry name" value="Terpene_synthase_metal-bd"/>
</dbReference>
<dbReference type="PANTHER" id="PTHR31225">
    <property type="entry name" value="OS04G0344100 PROTEIN-RELATED"/>
    <property type="match status" value="1"/>
</dbReference>
<evidence type="ECO:0000259" key="4">
    <source>
        <dbReference type="Pfam" id="PF01397"/>
    </source>
</evidence>
<organism evidence="6 7">
    <name type="scientific">Urochloa decumbens</name>
    <dbReference type="NCBI Taxonomy" id="240449"/>
    <lineage>
        <taxon>Eukaryota</taxon>
        <taxon>Viridiplantae</taxon>
        <taxon>Streptophyta</taxon>
        <taxon>Embryophyta</taxon>
        <taxon>Tracheophyta</taxon>
        <taxon>Spermatophyta</taxon>
        <taxon>Magnoliopsida</taxon>
        <taxon>Liliopsida</taxon>
        <taxon>Poales</taxon>
        <taxon>Poaceae</taxon>
        <taxon>PACMAD clade</taxon>
        <taxon>Panicoideae</taxon>
        <taxon>Panicodae</taxon>
        <taxon>Paniceae</taxon>
        <taxon>Melinidinae</taxon>
        <taxon>Urochloa</taxon>
    </lineage>
</organism>
<gene>
    <name evidence="6" type="ORF">URODEC1_LOCUS32275</name>
</gene>
<dbReference type="Pfam" id="PF01397">
    <property type="entry name" value="Terpene_synth"/>
    <property type="match status" value="1"/>
</dbReference>
<dbReference type="EMBL" id="OZ075126">
    <property type="protein sequence ID" value="CAL4940051.1"/>
    <property type="molecule type" value="Genomic_DNA"/>
</dbReference>
<dbReference type="SFLD" id="SFLDG01019">
    <property type="entry name" value="Terpene_Cyclase_Like_1_C_Termi"/>
    <property type="match status" value="1"/>
</dbReference>
<dbReference type="InterPro" id="IPR050148">
    <property type="entry name" value="Terpene_synthase-like"/>
</dbReference>
<dbReference type="InterPro" id="IPR001906">
    <property type="entry name" value="Terpene_synth_N"/>
</dbReference>
<dbReference type="InterPro" id="IPR008949">
    <property type="entry name" value="Isoprenoid_synthase_dom_sf"/>
</dbReference>
<dbReference type="Gene3D" id="1.10.600.10">
    <property type="entry name" value="Farnesyl Diphosphate Synthase"/>
    <property type="match status" value="1"/>
</dbReference>
<dbReference type="SUPFAM" id="SSF48576">
    <property type="entry name" value="Terpenoid synthases"/>
    <property type="match status" value="1"/>
</dbReference>
<evidence type="ECO:0000313" key="6">
    <source>
        <dbReference type="EMBL" id="CAL4940051.1"/>
    </source>
</evidence>
<feature type="domain" description="Terpene synthase N-terminal" evidence="4">
    <location>
        <begin position="37"/>
        <end position="210"/>
    </location>
</feature>
<dbReference type="Gene3D" id="1.50.10.130">
    <property type="entry name" value="Terpene synthase, N-terminal domain"/>
    <property type="match status" value="1"/>
</dbReference>
<dbReference type="InterPro" id="IPR036965">
    <property type="entry name" value="Terpene_synth_N_sf"/>
</dbReference>
<dbReference type="GO" id="GO:0010333">
    <property type="term" value="F:terpene synthase activity"/>
    <property type="evidence" value="ECO:0007669"/>
    <property type="project" value="UniProtKB-ARBA"/>
</dbReference>
<evidence type="ECO:0000256" key="1">
    <source>
        <dbReference type="ARBA" id="ARBA00001936"/>
    </source>
</evidence>
<accession>A0ABC8YCG4</accession>
<comment type="cofactor">
    <cofactor evidence="2">
        <name>Mg(2+)</name>
        <dbReference type="ChEBI" id="CHEBI:18420"/>
    </cofactor>
</comment>
<dbReference type="GO" id="GO:0046872">
    <property type="term" value="F:metal ion binding"/>
    <property type="evidence" value="ECO:0007669"/>
    <property type="project" value="UniProtKB-KW"/>
</dbReference>
<dbReference type="Proteomes" id="UP001497457">
    <property type="component" value="Chromosome 16b"/>
</dbReference>
<dbReference type="InterPro" id="IPR034741">
    <property type="entry name" value="Terpene_cyclase-like_1_C"/>
</dbReference>
<protein>
    <submittedName>
        <fullName evidence="6">Uncharacterized protein</fullName>
    </submittedName>
</protein>
<dbReference type="InterPro" id="IPR008930">
    <property type="entry name" value="Terpenoid_cyclase/PrenylTrfase"/>
</dbReference>
<sequence>MAVREEGESHRRSCRVIAQGYRVLDEERHAVDYRPSVWGDYFIKNPTLPHPHEKSLEWMVERRDVLVKEARKMFFGMPDLLCEMKLIDALQRLGISYHFQEEIHASLEKLSSVEFNNESFHEISLQFRLLRQERHYISCDVFQSFRDNQGNLKDTLGADVRALLALYEAAHLGTPKEQFLTKAQKQTISLLTSMVDHLEKPLANKVRHALQTPSFRRMKRLEARLYIPLYEEDKEECNELVLELATIDFYLLQRIHREEVKEICEWYHGLESPRKLFYARHRPTEAYFWALGVYYEPQYAKARKLLAKFIATITPYDDTFDNYGIWEELEPFANVMQRWNMKEVEQLGECYREYAHFMFGTMIEIENALPEDIARRNVDTIRAIINEVCKGYVTEIGWRDNKYIPSLEEHLKVTLITCFYWGINCTAFAVFEENITEEIIKWMSKFPQIVKDSCIISRLMDDIVAHAFETERNNVATAVTCYMEEHKTTKEEASEVLWNEVENAWKSMNHEYLSSTSIPSTLLIRVINLARMMETMYKNIDGYTDSKILKKWIRMLLDEPILF</sequence>
<reference evidence="7" key="1">
    <citation type="submission" date="2024-06" db="EMBL/GenBank/DDBJ databases">
        <authorList>
            <person name="Ryan C."/>
        </authorList>
    </citation>
    <scope>NUCLEOTIDE SEQUENCE [LARGE SCALE GENOMIC DNA]</scope>
</reference>
<dbReference type="SUPFAM" id="SSF48239">
    <property type="entry name" value="Terpenoid cyclases/Protein prenyltransferases"/>
    <property type="match status" value="1"/>
</dbReference>
<evidence type="ECO:0000256" key="3">
    <source>
        <dbReference type="ARBA" id="ARBA00022723"/>
    </source>
</evidence>
<evidence type="ECO:0000256" key="2">
    <source>
        <dbReference type="ARBA" id="ARBA00001946"/>
    </source>
</evidence>
<dbReference type="Pfam" id="PF03936">
    <property type="entry name" value="Terpene_synth_C"/>
    <property type="match status" value="1"/>
</dbReference>
<comment type="cofactor">
    <cofactor evidence="1">
        <name>Mn(2+)</name>
        <dbReference type="ChEBI" id="CHEBI:29035"/>
    </cofactor>
</comment>
<proteinExistence type="predicted"/>
<keyword evidence="7" id="KW-1185">Reference proteome</keyword>
<dbReference type="SFLD" id="SFLDS00005">
    <property type="entry name" value="Isoprenoid_Synthase_Type_I"/>
    <property type="match status" value="1"/>
</dbReference>
<name>A0ABC8YCG4_9POAL</name>
<evidence type="ECO:0000313" key="7">
    <source>
        <dbReference type="Proteomes" id="UP001497457"/>
    </source>
</evidence>
<dbReference type="CDD" id="cd00684">
    <property type="entry name" value="Terpene_cyclase_plant_C1"/>
    <property type="match status" value="1"/>
</dbReference>
<evidence type="ECO:0000259" key="5">
    <source>
        <dbReference type="Pfam" id="PF03936"/>
    </source>
</evidence>
<dbReference type="PANTHER" id="PTHR31225:SF217">
    <property type="entry name" value="TERPENE SYNTHASE METAL-BINDING DOMAIN-CONTAINING PROTEIN"/>
    <property type="match status" value="1"/>
</dbReference>
<feature type="domain" description="Terpene synthase metal-binding" evidence="5">
    <location>
        <begin position="271"/>
        <end position="506"/>
    </location>
</feature>
<keyword evidence="3" id="KW-0479">Metal-binding</keyword>